<evidence type="ECO:0000256" key="1">
    <source>
        <dbReference type="SAM" id="MobiDB-lite"/>
    </source>
</evidence>
<organism evidence="2 3">
    <name type="scientific">Cirrhinus mrigala</name>
    <name type="common">Mrigala</name>
    <dbReference type="NCBI Taxonomy" id="683832"/>
    <lineage>
        <taxon>Eukaryota</taxon>
        <taxon>Metazoa</taxon>
        <taxon>Chordata</taxon>
        <taxon>Craniata</taxon>
        <taxon>Vertebrata</taxon>
        <taxon>Euteleostomi</taxon>
        <taxon>Actinopterygii</taxon>
        <taxon>Neopterygii</taxon>
        <taxon>Teleostei</taxon>
        <taxon>Ostariophysi</taxon>
        <taxon>Cypriniformes</taxon>
        <taxon>Cyprinidae</taxon>
        <taxon>Labeoninae</taxon>
        <taxon>Labeonini</taxon>
        <taxon>Cirrhinus</taxon>
    </lineage>
</organism>
<dbReference type="Proteomes" id="UP001529510">
    <property type="component" value="Unassembled WGS sequence"/>
</dbReference>
<evidence type="ECO:0000313" key="3">
    <source>
        <dbReference type="Proteomes" id="UP001529510"/>
    </source>
</evidence>
<sequence>HQRVHQKPTDEKGTDEAEMNEEMDGAKDSGEMLEGKEVQCSSESQSEATASIQSEKEHKAEAPQEEKSEGHVEEIEEKQHPGDTSVEMNSAEEPQPDGAEQDEHQTLVASVEAQSACDPEPAKISVHSCTAAQEMMETPV</sequence>
<feature type="region of interest" description="Disordered" evidence="1">
    <location>
        <begin position="1"/>
        <end position="121"/>
    </location>
</feature>
<dbReference type="AlphaFoldDB" id="A0ABD0RPW7"/>
<feature type="non-terminal residue" evidence="2">
    <location>
        <position position="140"/>
    </location>
</feature>
<comment type="caution">
    <text evidence="2">The sequence shown here is derived from an EMBL/GenBank/DDBJ whole genome shotgun (WGS) entry which is preliminary data.</text>
</comment>
<feature type="compositionally biased region" description="Basic and acidic residues" evidence="1">
    <location>
        <begin position="24"/>
        <end position="37"/>
    </location>
</feature>
<protein>
    <recommendedName>
        <fullName evidence="4">Pinin</fullName>
    </recommendedName>
</protein>
<dbReference type="EMBL" id="JAMKFB020000002">
    <property type="protein sequence ID" value="KAL0200572.1"/>
    <property type="molecule type" value="Genomic_DNA"/>
</dbReference>
<evidence type="ECO:0000313" key="2">
    <source>
        <dbReference type="EMBL" id="KAL0200572.1"/>
    </source>
</evidence>
<name>A0ABD0RPW7_CIRMR</name>
<reference evidence="2 3" key="1">
    <citation type="submission" date="2024-05" db="EMBL/GenBank/DDBJ databases">
        <title>Genome sequencing and assembly of Indian major carp, Cirrhinus mrigala (Hamilton, 1822).</title>
        <authorList>
            <person name="Mohindra V."/>
            <person name="Chowdhury L.M."/>
            <person name="Lal K."/>
            <person name="Jena J.K."/>
        </authorList>
    </citation>
    <scope>NUCLEOTIDE SEQUENCE [LARGE SCALE GENOMIC DNA]</scope>
    <source>
        <strain evidence="2">CM1030</strain>
        <tissue evidence="2">Blood</tissue>
    </source>
</reference>
<gene>
    <name evidence="2" type="ORF">M9458_003759</name>
</gene>
<feature type="non-terminal residue" evidence="2">
    <location>
        <position position="1"/>
    </location>
</feature>
<feature type="compositionally biased region" description="Polar residues" evidence="1">
    <location>
        <begin position="39"/>
        <end position="53"/>
    </location>
</feature>
<evidence type="ECO:0008006" key="4">
    <source>
        <dbReference type="Google" id="ProtNLM"/>
    </source>
</evidence>
<accession>A0ABD0RPW7</accession>
<feature type="compositionally biased region" description="Basic and acidic residues" evidence="1">
    <location>
        <begin position="54"/>
        <end position="81"/>
    </location>
</feature>
<proteinExistence type="predicted"/>
<keyword evidence="3" id="KW-1185">Reference proteome</keyword>